<dbReference type="PANTHER" id="PTHR42852">
    <property type="entry name" value="THIOL:DISULFIDE INTERCHANGE PROTEIN DSBE"/>
    <property type="match status" value="1"/>
</dbReference>
<evidence type="ECO:0000313" key="2">
    <source>
        <dbReference type="EMBL" id="PPE75117.1"/>
    </source>
</evidence>
<accession>A0A2S5TJI4</accession>
<reference evidence="2 3" key="1">
    <citation type="submission" date="2018-02" db="EMBL/GenBank/DDBJ databases">
        <title>Genome sequencing of Solimonas sp. HR-BB.</title>
        <authorList>
            <person name="Lee Y."/>
            <person name="Jeon C.O."/>
        </authorList>
    </citation>
    <scope>NUCLEOTIDE SEQUENCE [LARGE SCALE GENOMIC DNA]</scope>
    <source>
        <strain evidence="2 3">HR-BB</strain>
    </source>
</reference>
<dbReference type="AlphaFoldDB" id="A0A2S5TJI4"/>
<dbReference type="InterPro" id="IPR050553">
    <property type="entry name" value="Thioredoxin_ResA/DsbE_sf"/>
</dbReference>
<dbReference type="Gene3D" id="3.40.30.10">
    <property type="entry name" value="Glutaredoxin"/>
    <property type="match status" value="1"/>
</dbReference>
<dbReference type="InterPro" id="IPR013766">
    <property type="entry name" value="Thioredoxin_domain"/>
</dbReference>
<dbReference type="PROSITE" id="PS51352">
    <property type="entry name" value="THIOREDOXIN_2"/>
    <property type="match status" value="1"/>
</dbReference>
<dbReference type="Pfam" id="PF08534">
    <property type="entry name" value="Redoxin"/>
    <property type="match status" value="1"/>
</dbReference>
<dbReference type="InterPro" id="IPR036249">
    <property type="entry name" value="Thioredoxin-like_sf"/>
</dbReference>
<dbReference type="Proteomes" id="UP000238220">
    <property type="component" value="Unassembled WGS sequence"/>
</dbReference>
<name>A0A2S5TJI4_9GAMM</name>
<comment type="caution">
    <text evidence="2">The sequence shown here is derived from an EMBL/GenBank/DDBJ whole genome shotgun (WGS) entry which is preliminary data.</text>
</comment>
<keyword evidence="3" id="KW-1185">Reference proteome</keyword>
<dbReference type="GO" id="GO:0016491">
    <property type="term" value="F:oxidoreductase activity"/>
    <property type="evidence" value="ECO:0007669"/>
    <property type="project" value="InterPro"/>
</dbReference>
<proteinExistence type="predicted"/>
<evidence type="ECO:0000259" key="1">
    <source>
        <dbReference type="PROSITE" id="PS51352"/>
    </source>
</evidence>
<dbReference type="InterPro" id="IPR013740">
    <property type="entry name" value="Redoxin"/>
</dbReference>
<dbReference type="CDD" id="cd02966">
    <property type="entry name" value="TlpA_like_family"/>
    <property type="match status" value="1"/>
</dbReference>
<protein>
    <submittedName>
        <fullName evidence="2">Redoxin</fullName>
    </submittedName>
</protein>
<organism evidence="2 3">
    <name type="scientific">Solimonas fluminis</name>
    <dbReference type="NCBI Taxonomy" id="2086571"/>
    <lineage>
        <taxon>Bacteria</taxon>
        <taxon>Pseudomonadati</taxon>
        <taxon>Pseudomonadota</taxon>
        <taxon>Gammaproteobacteria</taxon>
        <taxon>Nevskiales</taxon>
        <taxon>Nevskiaceae</taxon>
        <taxon>Solimonas</taxon>
    </lineage>
</organism>
<evidence type="ECO:0000313" key="3">
    <source>
        <dbReference type="Proteomes" id="UP000238220"/>
    </source>
</evidence>
<dbReference type="OrthoDB" id="9799347at2"/>
<dbReference type="EMBL" id="PSNW01000002">
    <property type="protein sequence ID" value="PPE75117.1"/>
    <property type="molecule type" value="Genomic_DNA"/>
</dbReference>
<gene>
    <name evidence="2" type="ORF">C3942_05425</name>
</gene>
<dbReference type="SUPFAM" id="SSF52833">
    <property type="entry name" value="Thioredoxin-like"/>
    <property type="match status" value="1"/>
</dbReference>
<dbReference type="PANTHER" id="PTHR42852:SF18">
    <property type="entry name" value="CHROMOSOME UNDETERMINED SCAFFOLD_47, WHOLE GENOME SHOTGUN SEQUENCE"/>
    <property type="match status" value="1"/>
</dbReference>
<sequence length="225" mass="24824">MARRGLAPSEIFAEGTVLVVLNYQSPDRWEYRPVAPARRGCDDAVDHPRRGTAAVPLEEERMRTALGLALALMLVSPAGHAVKAGEAAPPLSAPNAAQQPVGLKDYRGKVVYVDFWASWCAPCRQAMPQYDRLYQKWASRGLVVLGVNLDTDRAEADRALKRRPVSFPVVYDPAGSWPERFDLPTMPTGYLIGRDGIVRYVHEGFRTSDVPALEALIDKTLGEKP</sequence>
<feature type="domain" description="Thioredoxin" evidence="1">
    <location>
        <begin position="82"/>
        <end position="222"/>
    </location>
</feature>